<dbReference type="InterPro" id="IPR027417">
    <property type="entry name" value="P-loop_NTPase"/>
</dbReference>
<evidence type="ECO:0000256" key="5">
    <source>
        <dbReference type="ARBA" id="ARBA00022806"/>
    </source>
</evidence>
<dbReference type="GO" id="GO:0000724">
    <property type="term" value="P:double-strand break repair via homologous recombination"/>
    <property type="evidence" value="ECO:0007669"/>
    <property type="project" value="TreeGrafter"/>
</dbReference>
<organism evidence="14 15">
    <name type="scientific">Gymnopus androsaceus JB14</name>
    <dbReference type="NCBI Taxonomy" id="1447944"/>
    <lineage>
        <taxon>Eukaryota</taxon>
        <taxon>Fungi</taxon>
        <taxon>Dikarya</taxon>
        <taxon>Basidiomycota</taxon>
        <taxon>Agaricomycotina</taxon>
        <taxon>Agaricomycetes</taxon>
        <taxon>Agaricomycetidae</taxon>
        <taxon>Agaricales</taxon>
        <taxon>Marasmiineae</taxon>
        <taxon>Omphalotaceae</taxon>
        <taxon>Gymnopus</taxon>
    </lineage>
</organism>
<evidence type="ECO:0000256" key="1">
    <source>
        <dbReference type="ARBA" id="ARBA00005446"/>
    </source>
</evidence>
<dbReference type="EC" id="5.6.2.4" evidence="10"/>
<evidence type="ECO:0000256" key="10">
    <source>
        <dbReference type="RuleBase" id="RU364117"/>
    </source>
</evidence>
<evidence type="ECO:0000256" key="11">
    <source>
        <dbReference type="SAM" id="MobiDB-lite"/>
    </source>
</evidence>
<evidence type="ECO:0000256" key="7">
    <source>
        <dbReference type="ARBA" id="ARBA00023125"/>
    </source>
</evidence>
<dbReference type="GO" id="GO:0003677">
    <property type="term" value="F:DNA binding"/>
    <property type="evidence" value="ECO:0007669"/>
    <property type="project" value="UniProtKB-KW"/>
</dbReference>
<evidence type="ECO:0000256" key="3">
    <source>
        <dbReference type="ARBA" id="ARBA00022741"/>
    </source>
</evidence>
<dbReference type="Gene3D" id="1.10.10.10">
    <property type="entry name" value="Winged helix-like DNA-binding domain superfamily/Winged helix DNA-binding domain"/>
    <property type="match status" value="1"/>
</dbReference>
<feature type="region of interest" description="Disordered" evidence="11">
    <location>
        <begin position="585"/>
        <end position="663"/>
    </location>
</feature>
<protein>
    <recommendedName>
        <fullName evidence="10">ATP-dependent DNA helicase</fullName>
        <ecNumber evidence="10">5.6.2.4</ecNumber>
    </recommendedName>
</protein>
<dbReference type="InterPro" id="IPR004589">
    <property type="entry name" value="DNA_helicase_ATP-dep_RecQ"/>
</dbReference>
<dbReference type="Pfam" id="PF16124">
    <property type="entry name" value="RecQ_Zn_bind"/>
    <property type="match status" value="1"/>
</dbReference>
<keyword evidence="4 10" id="KW-0378">Hydrolase</keyword>
<evidence type="ECO:0000259" key="13">
    <source>
        <dbReference type="PROSITE" id="PS51194"/>
    </source>
</evidence>
<evidence type="ECO:0000259" key="12">
    <source>
        <dbReference type="PROSITE" id="PS51192"/>
    </source>
</evidence>
<dbReference type="AlphaFoldDB" id="A0A6A4IE62"/>
<evidence type="ECO:0000256" key="6">
    <source>
        <dbReference type="ARBA" id="ARBA00022840"/>
    </source>
</evidence>
<dbReference type="InterPro" id="IPR036388">
    <property type="entry name" value="WH-like_DNA-bd_sf"/>
</dbReference>
<proteinExistence type="inferred from homology"/>
<dbReference type="Pfam" id="PF00270">
    <property type="entry name" value="DEAD"/>
    <property type="match status" value="1"/>
</dbReference>
<evidence type="ECO:0000256" key="9">
    <source>
        <dbReference type="ARBA" id="ARBA00034617"/>
    </source>
</evidence>
<dbReference type="InterPro" id="IPR032284">
    <property type="entry name" value="RecQ_Zn-bd"/>
</dbReference>
<comment type="subcellular location">
    <subcellularLocation>
        <location evidence="10">Nucleus</location>
    </subcellularLocation>
</comment>
<keyword evidence="5 10" id="KW-0347">Helicase</keyword>
<dbReference type="PANTHER" id="PTHR13710">
    <property type="entry name" value="DNA HELICASE RECQ FAMILY MEMBER"/>
    <property type="match status" value="1"/>
</dbReference>
<evidence type="ECO:0000256" key="8">
    <source>
        <dbReference type="ARBA" id="ARBA00023235"/>
    </source>
</evidence>
<dbReference type="GO" id="GO:0043138">
    <property type="term" value="F:3'-5' DNA helicase activity"/>
    <property type="evidence" value="ECO:0007669"/>
    <property type="project" value="UniProtKB-EC"/>
</dbReference>
<dbReference type="Proteomes" id="UP000799118">
    <property type="component" value="Unassembled WGS sequence"/>
</dbReference>
<dbReference type="Pfam" id="PF00271">
    <property type="entry name" value="Helicase_C"/>
    <property type="match status" value="1"/>
</dbReference>
<dbReference type="InterPro" id="IPR014001">
    <property type="entry name" value="Helicase_ATP-bd"/>
</dbReference>
<comment type="catalytic activity">
    <reaction evidence="10">
        <text>ATP + H2O = ADP + phosphate + H(+)</text>
        <dbReference type="Rhea" id="RHEA:13065"/>
        <dbReference type="ChEBI" id="CHEBI:15377"/>
        <dbReference type="ChEBI" id="CHEBI:15378"/>
        <dbReference type="ChEBI" id="CHEBI:30616"/>
        <dbReference type="ChEBI" id="CHEBI:43474"/>
        <dbReference type="ChEBI" id="CHEBI:456216"/>
    </reaction>
</comment>
<dbReference type="GO" id="GO:0005737">
    <property type="term" value="C:cytoplasm"/>
    <property type="evidence" value="ECO:0007669"/>
    <property type="project" value="TreeGrafter"/>
</dbReference>
<feature type="compositionally biased region" description="Acidic residues" evidence="11">
    <location>
        <begin position="629"/>
        <end position="648"/>
    </location>
</feature>
<evidence type="ECO:0000313" key="14">
    <source>
        <dbReference type="EMBL" id="KAE9407578.1"/>
    </source>
</evidence>
<dbReference type="InterPro" id="IPR011545">
    <property type="entry name" value="DEAD/DEAH_box_helicase_dom"/>
</dbReference>
<keyword evidence="3 10" id="KW-0547">Nucleotide-binding</keyword>
<sequence length="663" mass="73044">MKKFGIKEFRLCQRGVINAALEGRDIVVVMPTGGGKSLTYQLPAILTSGVTLVISPLLSLISDQVYHMREIDVEAVKQTGSTSKSEQDAINARLGWMVGEGGKKEINLLYCTPEKISKSKRFQGILQRLADVKRLTRIVIDEAHCVSQLGHDFRPDYQKLHILRQLFPKVPIMALSATCPPLVLKDLLKILGLKGTVSGDAADSTSTVYFTSPLYRPNLHYQVLPKPADSNKVFDEMTKWILKEHRNDSGIVYCLSKKDTEKVATELRKRGNIQTGVYHADRTDKEKEDLHGNWQKGKIKVVCATIAFGLGIDKGDVRFVIHHSISKSLDGFYQESGRAGRDGKDSDCILYYRAQDASTLSTMSMTDKDGASKLHAMLTFAQDLKQCRKIQFANYFSHSSNLSITSWSTSDLSAREPCGHCDNCTRPPDSFQWKDVTVEAWQLLKIVEHVHREAGNVTLAQVVELARSTGKGTFAAGGGGGGRKRGRNIGGWGGKEQVELDLDVVCGGKVEMKKEDVETLLVELLLKRYLREQFHSTAYATIAYIQPGECAARLTRFSDKDSLKDLPDGSKIFCGIRTKVKVTKSTTTKKSTKSTAKASGSATTTAKSSKGKGKGKAAHSTSISGNDDNGPDFDSDIDDQEDDEEMEMDFPAASSKRKPSRKA</sequence>
<dbReference type="GO" id="GO:0016787">
    <property type="term" value="F:hydrolase activity"/>
    <property type="evidence" value="ECO:0007669"/>
    <property type="project" value="UniProtKB-KW"/>
</dbReference>
<reference evidence="14" key="1">
    <citation type="journal article" date="2019" name="Environ. Microbiol.">
        <title>Fungal ecological strategies reflected in gene transcription - a case study of two litter decomposers.</title>
        <authorList>
            <person name="Barbi F."/>
            <person name="Kohler A."/>
            <person name="Barry K."/>
            <person name="Baskaran P."/>
            <person name="Daum C."/>
            <person name="Fauchery L."/>
            <person name="Ihrmark K."/>
            <person name="Kuo A."/>
            <person name="LaButti K."/>
            <person name="Lipzen A."/>
            <person name="Morin E."/>
            <person name="Grigoriev I.V."/>
            <person name="Henrissat B."/>
            <person name="Lindahl B."/>
            <person name="Martin F."/>
        </authorList>
    </citation>
    <scope>NUCLEOTIDE SEQUENCE</scope>
    <source>
        <strain evidence="14">JB14</strain>
    </source>
</reference>
<evidence type="ECO:0000256" key="4">
    <source>
        <dbReference type="ARBA" id="ARBA00022801"/>
    </source>
</evidence>
<keyword evidence="15" id="KW-1185">Reference proteome</keyword>
<comment type="similarity">
    <text evidence="1 10">Belongs to the helicase family. RecQ subfamily.</text>
</comment>
<name>A0A6A4IE62_9AGAR</name>
<dbReference type="SMART" id="SM00487">
    <property type="entry name" value="DEXDc"/>
    <property type="match status" value="1"/>
</dbReference>
<dbReference type="PANTHER" id="PTHR13710:SF105">
    <property type="entry name" value="ATP-DEPENDENT DNA HELICASE Q1"/>
    <property type="match status" value="1"/>
</dbReference>
<comment type="catalytic activity">
    <reaction evidence="9 10">
        <text>Couples ATP hydrolysis with the unwinding of duplex DNA by translocating in the 3'-5' direction.</text>
        <dbReference type="EC" id="5.6.2.4"/>
    </reaction>
</comment>
<keyword evidence="8" id="KW-0413">Isomerase</keyword>
<keyword evidence="10" id="KW-0539">Nucleus</keyword>
<dbReference type="Gene3D" id="3.40.50.300">
    <property type="entry name" value="P-loop containing nucleotide triphosphate hydrolases"/>
    <property type="match status" value="2"/>
</dbReference>
<dbReference type="CDD" id="cd18794">
    <property type="entry name" value="SF2_C_RecQ"/>
    <property type="match status" value="1"/>
</dbReference>
<dbReference type="GO" id="GO:0005694">
    <property type="term" value="C:chromosome"/>
    <property type="evidence" value="ECO:0007669"/>
    <property type="project" value="TreeGrafter"/>
</dbReference>
<keyword evidence="6 10" id="KW-0067">ATP-binding</keyword>
<dbReference type="GO" id="GO:0009378">
    <property type="term" value="F:four-way junction helicase activity"/>
    <property type="evidence" value="ECO:0007669"/>
    <property type="project" value="TreeGrafter"/>
</dbReference>
<dbReference type="FunFam" id="3.40.50.300:FF:001975">
    <property type="entry name" value="ATP-dependent DNA helicase"/>
    <property type="match status" value="1"/>
</dbReference>
<gene>
    <name evidence="14" type="ORF">BT96DRAFT_1039795</name>
</gene>
<feature type="compositionally biased region" description="Low complexity" evidence="11">
    <location>
        <begin position="585"/>
        <end position="608"/>
    </location>
</feature>
<dbReference type="SUPFAM" id="SSF52540">
    <property type="entry name" value="P-loop containing nucleoside triphosphate hydrolases"/>
    <property type="match status" value="1"/>
</dbReference>
<keyword evidence="2" id="KW-0479">Metal-binding</keyword>
<feature type="domain" description="Helicase C-terminal" evidence="13">
    <location>
        <begin position="233"/>
        <end position="385"/>
    </location>
</feature>
<evidence type="ECO:0000313" key="15">
    <source>
        <dbReference type="Proteomes" id="UP000799118"/>
    </source>
</evidence>
<dbReference type="GO" id="GO:0005634">
    <property type="term" value="C:nucleus"/>
    <property type="evidence" value="ECO:0007669"/>
    <property type="project" value="UniProtKB-SubCell"/>
</dbReference>
<dbReference type="OrthoDB" id="10261556at2759"/>
<dbReference type="EMBL" id="ML769395">
    <property type="protein sequence ID" value="KAE9407578.1"/>
    <property type="molecule type" value="Genomic_DNA"/>
</dbReference>
<evidence type="ECO:0000256" key="2">
    <source>
        <dbReference type="ARBA" id="ARBA00022723"/>
    </source>
</evidence>
<dbReference type="SMART" id="SM00490">
    <property type="entry name" value="HELICc"/>
    <property type="match status" value="1"/>
</dbReference>
<feature type="domain" description="Helicase ATP-binding" evidence="12">
    <location>
        <begin position="17"/>
        <end position="197"/>
    </location>
</feature>
<dbReference type="GO" id="GO:0046872">
    <property type="term" value="F:metal ion binding"/>
    <property type="evidence" value="ECO:0007669"/>
    <property type="project" value="UniProtKB-KW"/>
</dbReference>
<dbReference type="PROSITE" id="PS51194">
    <property type="entry name" value="HELICASE_CTER"/>
    <property type="match status" value="1"/>
</dbReference>
<accession>A0A6A4IE62</accession>
<keyword evidence="7" id="KW-0238">DNA-binding</keyword>
<dbReference type="GO" id="GO:0005524">
    <property type="term" value="F:ATP binding"/>
    <property type="evidence" value="ECO:0007669"/>
    <property type="project" value="UniProtKB-KW"/>
</dbReference>
<dbReference type="FunFam" id="3.40.50.300:FF:001389">
    <property type="entry name" value="ATP-dependent DNA helicase RecQ"/>
    <property type="match status" value="1"/>
</dbReference>
<dbReference type="NCBIfam" id="TIGR00614">
    <property type="entry name" value="recQ_fam"/>
    <property type="match status" value="1"/>
</dbReference>
<dbReference type="PROSITE" id="PS51192">
    <property type="entry name" value="HELICASE_ATP_BIND_1"/>
    <property type="match status" value="1"/>
</dbReference>
<dbReference type="InterPro" id="IPR001650">
    <property type="entry name" value="Helicase_C-like"/>
</dbReference>